<dbReference type="Gene3D" id="3.40.50.1820">
    <property type="entry name" value="alpha/beta hydrolase"/>
    <property type="match status" value="1"/>
</dbReference>
<sequence length="261" mass="27498">MPSVTVGTTSVDYRVSGSGPGLVLVHGTGADADGNWAPLVEAVGHRFTVVAVNLPGAGETADRGEPLTVENLADQVAAAAADAGLAEYHVVGHSLGAVVATAVAARHTPAVLSLFAHAGWVTSGPREVFQFDYWARLLRTDSELLARLLQLTAMGPATAAARGVDDFEDATAGFAALLDERILRQIELDARVDISRMLQEITAPTMVLAGTHDLIVPPHHQRELADRVAGAVYREVDAGHALPFENPDLFVAAITEWLGTF</sequence>
<feature type="domain" description="AB hydrolase-1" evidence="1">
    <location>
        <begin position="22"/>
        <end position="247"/>
    </location>
</feature>
<organism evidence="2 3">
    <name type="scientific">Streptosporangium album</name>
    <dbReference type="NCBI Taxonomy" id="47479"/>
    <lineage>
        <taxon>Bacteria</taxon>
        <taxon>Bacillati</taxon>
        <taxon>Actinomycetota</taxon>
        <taxon>Actinomycetes</taxon>
        <taxon>Streptosporangiales</taxon>
        <taxon>Streptosporangiaceae</taxon>
        <taxon>Streptosporangium</taxon>
    </lineage>
</organism>
<proteinExistence type="predicted"/>
<protein>
    <submittedName>
        <fullName evidence="2">Pimeloyl-ACP methyl ester carboxylesterase</fullName>
    </submittedName>
</protein>
<dbReference type="EMBL" id="JACHJU010000001">
    <property type="protein sequence ID" value="MBB4938568.1"/>
    <property type="molecule type" value="Genomic_DNA"/>
</dbReference>
<name>A0A7W7RUQ9_9ACTN</name>
<dbReference type="InterPro" id="IPR029058">
    <property type="entry name" value="AB_hydrolase_fold"/>
</dbReference>
<dbReference type="Proteomes" id="UP000534286">
    <property type="component" value="Unassembled WGS sequence"/>
</dbReference>
<dbReference type="InterPro" id="IPR050266">
    <property type="entry name" value="AB_hydrolase_sf"/>
</dbReference>
<comment type="caution">
    <text evidence="2">The sequence shown here is derived from an EMBL/GenBank/DDBJ whole genome shotgun (WGS) entry which is preliminary data.</text>
</comment>
<accession>A0A7W7RUQ9</accession>
<dbReference type="PRINTS" id="PR00111">
    <property type="entry name" value="ABHYDROLASE"/>
</dbReference>
<evidence type="ECO:0000313" key="3">
    <source>
        <dbReference type="Proteomes" id="UP000534286"/>
    </source>
</evidence>
<evidence type="ECO:0000259" key="1">
    <source>
        <dbReference type="Pfam" id="PF00561"/>
    </source>
</evidence>
<dbReference type="GO" id="GO:0003824">
    <property type="term" value="F:catalytic activity"/>
    <property type="evidence" value="ECO:0007669"/>
    <property type="project" value="UniProtKB-ARBA"/>
</dbReference>
<evidence type="ECO:0000313" key="2">
    <source>
        <dbReference type="EMBL" id="MBB4938568.1"/>
    </source>
</evidence>
<dbReference type="RefSeq" id="WP_184754725.1">
    <property type="nucleotide sequence ID" value="NZ_BAABEK010000011.1"/>
</dbReference>
<gene>
    <name evidence="2" type="ORF">FHR32_002873</name>
</gene>
<reference evidence="2 3" key="1">
    <citation type="submission" date="2020-08" db="EMBL/GenBank/DDBJ databases">
        <title>Sequencing the genomes of 1000 actinobacteria strains.</title>
        <authorList>
            <person name="Klenk H.-P."/>
        </authorList>
    </citation>
    <scope>NUCLEOTIDE SEQUENCE [LARGE SCALE GENOMIC DNA]</scope>
    <source>
        <strain evidence="2 3">DSM 43023</strain>
    </source>
</reference>
<dbReference type="PANTHER" id="PTHR43798">
    <property type="entry name" value="MONOACYLGLYCEROL LIPASE"/>
    <property type="match status" value="1"/>
</dbReference>
<dbReference type="SUPFAM" id="SSF53474">
    <property type="entry name" value="alpha/beta-Hydrolases"/>
    <property type="match status" value="1"/>
</dbReference>
<dbReference type="AlphaFoldDB" id="A0A7W7RUQ9"/>
<dbReference type="InterPro" id="IPR000073">
    <property type="entry name" value="AB_hydrolase_1"/>
</dbReference>
<keyword evidence="3" id="KW-1185">Reference proteome</keyword>
<dbReference type="Pfam" id="PF00561">
    <property type="entry name" value="Abhydrolase_1"/>
    <property type="match status" value="1"/>
</dbReference>